<dbReference type="OrthoDB" id="3030961at2759"/>
<reference evidence="2" key="1">
    <citation type="submission" date="2020-11" db="EMBL/GenBank/DDBJ databases">
        <authorList>
            <consortium name="DOE Joint Genome Institute"/>
            <person name="Ahrendt S."/>
            <person name="Riley R."/>
            <person name="Andreopoulos W."/>
            <person name="Labutti K."/>
            <person name="Pangilinan J."/>
            <person name="Ruiz-Duenas F.J."/>
            <person name="Barrasa J.M."/>
            <person name="Sanchez-Garcia M."/>
            <person name="Camarero S."/>
            <person name="Miyauchi S."/>
            <person name="Serrano A."/>
            <person name="Linde D."/>
            <person name="Babiker R."/>
            <person name="Drula E."/>
            <person name="Ayuso-Fernandez I."/>
            <person name="Pacheco R."/>
            <person name="Padilla G."/>
            <person name="Ferreira P."/>
            <person name="Barriuso J."/>
            <person name="Kellner H."/>
            <person name="Castanera R."/>
            <person name="Alfaro M."/>
            <person name="Ramirez L."/>
            <person name="Pisabarro A.G."/>
            <person name="Kuo A."/>
            <person name="Tritt A."/>
            <person name="Lipzen A."/>
            <person name="He G."/>
            <person name="Yan M."/>
            <person name="Ng V."/>
            <person name="Cullen D."/>
            <person name="Martin F."/>
            <person name="Rosso M.-N."/>
            <person name="Henrissat B."/>
            <person name="Hibbett D."/>
            <person name="Martinez A.T."/>
            <person name="Grigoriev I.V."/>
        </authorList>
    </citation>
    <scope>NUCLEOTIDE SEQUENCE</scope>
    <source>
        <strain evidence="2">CIRM-BRFM 674</strain>
    </source>
</reference>
<dbReference type="InterPro" id="IPR010730">
    <property type="entry name" value="HET"/>
</dbReference>
<name>A0A9P6D1B3_9AGAR</name>
<evidence type="ECO:0000259" key="1">
    <source>
        <dbReference type="Pfam" id="PF06985"/>
    </source>
</evidence>
<dbReference type="Proteomes" id="UP000807469">
    <property type="component" value="Unassembled WGS sequence"/>
</dbReference>
<evidence type="ECO:0000313" key="2">
    <source>
        <dbReference type="EMBL" id="KAF9479513.1"/>
    </source>
</evidence>
<keyword evidence="3" id="KW-1185">Reference proteome</keyword>
<feature type="domain" description="Heterokaryon incompatibility" evidence="1">
    <location>
        <begin position="80"/>
        <end position="172"/>
    </location>
</feature>
<sequence length="542" mass="61677">MPLRLILLPQRKLIERSEIVEHIATKMNVIDESLLSKMHDKINTLGKMEHALVPDDQGEDARENPWKAIYMFLFQKYARYAVLSHTWLPSGEILYRDTLKDDWWDQASGSGLEKLRGFCDVAHRDHNVTLGWTDTLCINKDSSAELDESIQSMYKWYQNATVCITHLRDTTSPEEMGSDNWFQRGWTLQELIASRNIHFYGKNWTRLISDANGNDKANPRVQEIIYKATGIQAEDLVSFDPLKGSDVATRMRWAANRKTSRGEDRAYSLMGIFGVNFSISYGEGAERAFFRLIEAIISSRHTRHIIQILNWAGKAISDKVHPSNLIPSSPECYLHNNTEINTADPDLKSLELGGIYPALSEPMVLTHLGLRVRLLLVHLTETIGFPADPDEPGYGTFNISFKVHPSTRTFSLEKQFSKIPDTDSLLQFYNPQITTPSNSAFFLGIYTFQEDIRNDCIYLPFSACAFFLGIPSPYPKFSVRDISSSDFGPVAKIDTREVIQLYPEAYSGTFGPCIDIDFSKGCIVIKKESFKFLDMKLLDVYL</sequence>
<dbReference type="PANTHER" id="PTHR10622">
    <property type="entry name" value="HET DOMAIN-CONTAINING PROTEIN"/>
    <property type="match status" value="1"/>
</dbReference>
<dbReference type="EMBL" id="MU155211">
    <property type="protein sequence ID" value="KAF9479513.1"/>
    <property type="molecule type" value="Genomic_DNA"/>
</dbReference>
<organism evidence="2 3">
    <name type="scientific">Pholiota conissans</name>
    <dbReference type="NCBI Taxonomy" id="109636"/>
    <lineage>
        <taxon>Eukaryota</taxon>
        <taxon>Fungi</taxon>
        <taxon>Dikarya</taxon>
        <taxon>Basidiomycota</taxon>
        <taxon>Agaricomycotina</taxon>
        <taxon>Agaricomycetes</taxon>
        <taxon>Agaricomycetidae</taxon>
        <taxon>Agaricales</taxon>
        <taxon>Agaricineae</taxon>
        <taxon>Strophariaceae</taxon>
        <taxon>Pholiota</taxon>
    </lineage>
</organism>
<dbReference type="Pfam" id="PF06985">
    <property type="entry name" value="HET"/>
    <property type="match status" value="1"/>
</dbReference>
<dbReference type="AlphaFoldDB" id="A0A9P6D1B3"/>
<evidence type="ECO:0000313" key="3">
    <source>
        <dbReference type="Proteomes" id="UP000807469"/>
    </source>
</evidence>
<protein>
    <recommendedName>
        <fullName evidence="1">Heterokaryon incompatibility domain-containing protein</fullName>
    </recommendedName>
</protein>
<comment type="caution">
    <text evidence="2">The sequence shown here is derived from an EMBL/GenBank/DDBJ whole genome shotgun (WGS) entry which is preliminary data.</text>
</comment>
<dbReference type="PANTHER" id="PTHR10622:SF10">
    <property type="entry name" value="HET DOMAIN-CONTAINING PROTEIN"/>
    <property type="match status" value="1"/>
</dbReference>
<accession>A0A9P6D1B3</accession>
<proteinExistence type="predicted"/>
<gene>
    <name evidence="2" type="ORF">BDN70DRAFT_834332</name>
</gene>